<dbReference type="RefSeq" id="WP_110034600.1">
    <property type="nucleotide sequence ID" value="NZ_QGTR01000013.1"/>
</dbReference>
<reference evidence="13 14" key="1">
    <citation type="submission" date="2018-05" db="EMBL/GenBank/DDBJ databases">
        <title>Genomic Encyclopedia of Type Strains, Phase IV (KMG-IV): sequencing the most valuable type-strain genomes for metagenomic binning, comparative biology and taxonomic classification.</title>
        <authorList>
            <person name="Goeker M."/>
        </authorList>
    </citation>
    <scope>NUCLEOTIDE SEQUENCE [LARGE SCALE GENOMIC DNA]</scope>
    <source>
        <strain evidence="13 14">DSM 16791</strain>
    </source>
</reference>
<dbReference type="CDD" id="cd00537">
    <property type="entry name" value="MTHFR"/>
    <property type="match status" value="1"/>
</dbReference>
<evidence type="ECO:0000256" key="4">
    <source>
        <dbReference type="ARBA" id="ARBA00022605"/>
    </source>
</evidence>
<keyword evidence="4" id="KW-0028">Amino-acid biosynthesis</keyword>
<dbReference type="AlphaFoldDB" id="A0A317PHG5"/>
<evidence type="ECO:0000256" key="11">
    <source>
        <dbReference type="ARBA" id="ARBA00048628"/>
    </source>
</evidence>
<dbReference type="GO" id="GO:0106312">
    <property type="term" value="F:methylenetetrahydrofolate reductase (NADH) activity"/>
    <property type="evidence" value="ECO:0007669"/>
    <property type="project" value="UniProtKB-EC"/>
</dbReference>
<keyword evidence="6 12" id="KW-0274">FAD</keyword>
<gene>
    <name evidence="13" type="ORF">DFR52_11319</name>
</gene>
<keyword evidence="14" id="KW-1185">Reference proteome</keyword>
<comment type="pathway">
    <text evidence="2 12">One-carbon metabolism; tetrahydrofolate interconversion.</text>
</comment>
<dbReference type="EC" id="1.5.1.54" evidence="12"/>
<dbReference type="OrthoDB" id="9812555at2"/>
<evidence type="ECO:0000256" key="5">
    <source>
        <dbReference type="ARBA" id="ARBA00022630"/>
    </source>
</evidence>
<evidence type="ECO:0000256" key="1">
    <source>
        <dbReference type="ARBA" id="ARBA00001974"/>
    </source>
</evidence>
<dbReference type="GO" id="GO:0035999">
    <property type="term" value="P:tetrahydrofolate interconversion"/>
    <property type="evidence" value="ECO:0007669"/>
    <property type="project" value="UniProtKB-UniPathway"/>
</dbReference>
<evidence type="ECO:0000313" key="14">
    <source>
        <dbReference type="Proteomes" id="UP000246352"/>
    </source>
</evidence>
<evidence type="ECO:0000256" key="8">
    <source>
        <dbReference type="ARBA" id="ARBA00023027"/>
    </source>
</evidence>
<evidence type="ECO:0000256" key="12">
    <source>
        <dbReference type="RuleBase" id="RU003862"/>
    </source>
</evidence>
<organism evidence="13 14">
    <name type="scientific">Hoeflea marina</name>
    <dbReference type="NCBI Taxonomy" id="274592"/>
    <lineage>
        <taxon>Bacteria</taxon>
        <taxon>Pseudomonadati</taxon>
        <taxon>Pseudomonadota</taxon>
        <taxon>Alphaproteobacteria</taxon>
        <taxon>Hyphomicrobiales</taxon>
        <taxon>Rhizobiaceae</taxon>
        <taxon>Hoeflea</taxon>
    </lineage>
</organism>
<evidence type="ECO:0000256" key="7">
    <source>
        <dbReference type="ARBA" id="ARBA00023002"/>
    </source>
</evidence>
<dbReference type="PANTHER" id="PTHR45754">
    <property type="entry name" value="METHYLENETETRAHYDROFOLATE REDUCTASE"/>
    <property type="match status" value="1"/>
</dbReference>
<evidence type="ECO:0000256" key="2">
    <source>
        <dbReference type="ARBA" id="ARBA00004777"/>
    </source>
</evidence>
<dbReference type="GO" id="GO:0009086">
    <property type="term" value="P:methionine biosynthetic process"/>
    <property type="evidence" value="ECO:0007669"/>
    <property type="project" value="UniProtKB-KW"/>
</dbReference>
<keyword evidence="8" id="KW-0520">NAD</keyword>
<sequence length="312" mass="33723">MSATARTTQPAAASRIKVSFEFFPPKNGDMESQLWESITRLAPFEPEFVSVTYGAGGSTKMPTLNTVSRISAETTLSPAAHLTCVGSPREVVDGVAREFRSVGVKHFVALRGDPPEGVGSAYRPHEGGYANAAELVAGLRGIDDFEISVAAYPEKHPESSDFATDIDMLKRKIDAGATRAITQFFFDNDTYERYVERVRRAGIYVPIVPGILPIHNFGQVARFAALCGTSMPDWLARRFDGLEKDPETRALVAVAMAAEQVTDLVERGVDDFHFYTMNRAQLVYAICHLLGLRGNGGTTSSGDKPGSVGAAA</sequence>
<evidence type="ECO:0000256" key="3">
    <source>
        <dbReference type="ARBA" id="ARBA00006743"/>
    </source>
</evidence>
<evidence type="ECO:0000256" key="10">
    <source>
        <dbReference type="ARBA" id="ARBA00034478"/>
    </source>
</evidence>
<dbReference type="EMBL" id="QGTR01000013">
    <property type="protein sequence ID" value="PWV95285.1"/>
    <property type="molecule type" value="Genomic_DNA"/>
</dbReference>
<evidence type="ECO:0000313" key="13">
    <source>
        <dbReference type="EMBL" id="PWV95285.1"/>
    </source>
</evidence>
<comment type="caution">
    <text evidence="13">The sequence shown here is derived from an EMBL/GenBank/DDBJ whole genome shotgun (WGS) entry which is preliminary data.</text>
</comment>
<keyword evidence="7 12" id="KW-0560">Oxidoreductase</keyword>
<evidence type="ECO:0000256" key="9">
    <source>
        <dbReference type="ARBA" id="ARBA00023167"/>
    </source>
</evidence>
<accession>A0A317PHG5</accession>
<comment type="similarity">
    <text evidence="3 12">Belongs to the methylenetetrahydrofolate reductase family.</text>
</comment>
<dbReference type="GO" id="GO:0005829">
    <property type="term" value="C:cytosol"/>
    <property type="evidence" value="ECO:0007669"/>
    <property type="project" value="InterPro"/>
</dbReference>
<keyword evidence="5 12" id="KW-0285">Flavoprotein</keyword>
<comment type="pathway">
    <text evidence="10">Amino-acid biosynthesis; L-methionine biosynthesis via de novo pathway.</text>
</comment>
<dbReference type="PANTHER" id="PTHR45754:SF3">
    <property type="entry name" value="METHYLENETETRAHYDROFOLATE REDUCTASE (NADPH)"/>
    <property type="match status" value="1"/>
</dbReference>
<comment type="cofactor">
    <cofactor evidence="1 12">
        <name>FAD</name>
        <dbReference type="ChEBI" id="CHEBI:57692"/>
    </cofactor>
</comment>
<proteinExistence type="inferred from homology"/>
<protein>
    <recommendedName>
        <fullName evidence="12">Methylenetetrahydrofolate reductase</fullName>
        <ecNumber evidence="12">1.5.1.54</ecNumber>
    </recommendedName>
</protein>
<keyword evidence="9" id="KW-0486">Methionine biosynthesis</keyword>
<dbReference type="GO" id="GO:0071949">
    <property type="term" value="F:FAD binding"/>
    <property type="evidence" value="ECO:0007669"/>
    <property type="project" value="TreeGrafter"/>
</dbReference>
<dbReference type="InterPro" id="IPR003171">
    <property type="entry name" value="Mehydrof_redctse-like"/>
</dbReference>
<dbReference type="SUPFAM" id="SSF51730">
    <property type="entry name" value="FAD-linked oxidoreductase"/>
    <property type="match status" value="1"/>
</dbReference>
<dbReference type="Pfam" id="PF02219">
    <property type="entry name" value="MTHFR"/>
    <property type="match status" value="1"/>
</dbReference>
<dbReference type="NCBIfam" id="TIGR00676">
    <property type="entry name" value="fadh2"/>
    <property type="match status" value="1"/>
</dbReference>
<evidence type="ECO:0000256" key="6">
    <source>
        <dbReference type="ARBA" id="ARBA00022827"/>
    </source>
</evidence>
<dbReference type="InterPro" id="IPR029041">
    <property type="entry name" value="FAD-linked_oxidoreductase-like"/>
</dbReference>
<dbReference type="UniPathway" id="UPA00193"/>
<dbReference type="Proteomes" id="UP000246352">
    <property type="component" value="Unassembled WGS sequence"/>
</dbReference>
<dbReference type="InterPro" id="IPR004620">
    <property type="entry name" value="MTHF_reductase_bac"/>
</dbReference>
<comment type="catalytic activity">
    <reaction evidence="11">
        <text>(6S)-5-methyl-5,6,7,8-tetrahydrofolate + NAD(+) = (6R)-5,10-methylene-5,6,7,8-tetrahydrofolate + NADH + H(+)</text>
        <dbReference type="Rhea" id="RHEA:19821"/>
        <dbReference type="ChEBI" id="CHEBI:15378"/>
        <dbReference type="ChEBI" id="CHEBI:15636"/>
        <dbReference type="ChEBI" id="CHEBI:18608"/>
        <dbReference type="ChEBI" id="CHEBI:57540"/>
        <dbReference type="ChEBI" id="CHEBI:57945"/>
        <dbReference type="EC" id="1.5.1.54"/>
    </reaction>
    <physiologicalReaction direction="right-to-left" evidence="11">
        <dbReference type="Rhea" id="RHEA:19823"/>
    </physiologicalReaction>
</comment>
<name>A0A317PHG5_9HYPH</name>
<dbReference type="Gene3D" id="3.20.20.220">
    <property type="match status" value="1"/>
</dbReference>